<dbReference type="EMBL" id="JAFREM010000018">
    <property type="protein sequence ID" value="MBO1306942.1"/>
    <property type="molecule type" value="Genomic_DNA"/>
</dbReference>
<dbReference type="RefSeq" id="WP_207673859.1">
    <property type="nucleotide sequence ID" value="NZ_JAFREM010000018.1"/>
</dbReference>
<dbReference type="InterPro" id="IPR002577">
    <property type="entry name" value="HTH_HxlR"/>
</dbReference>
<evidence type="ECO:0000313" key="6">
    <source>
        <dbReference type="Proteomes" id="UP000664601"/>
    </source>
</evidence>
<accession>A0ABS3LBC3</accession>
<keyword evidence="6" id="KW-1185">Reference proteome</keyword>
<dbReference type="PANTHER" id="PTHR33204">
    <property type="entry name" value="TRANSCRIPTIONAL REGULATOR, MARR FAMILY"/>
    <property type="match status" value="1"/>
</dbReference>
<evidence type="ECO:0000256" key="1">
    <source>
        <dbReference type="ARBA" id="ARBA00023015"/>
    </source>
</evidence>
<evidence type="ECO:0000259" key="4">
    <source>
        <dbReference type="PROSITE" id="PS51118"/>
    </source>
</evidence>
<dbReference type="PANTHER" id="PTHR33204:SF37">
    <property type="entry name" value="HTH-TYPE TRANSCRIPTIONAL REGULATOR YODB"/>
    <property type="match status" value="1"/>
</dbReference>
<dbReference type="InterPro" id="IPR036388">
    <property type="entry name" value="WH-like_DNA-bd_sf"/>
</dbReference>
<protein>
    <submittedName>
        <fullName evidence="5">Helix-turn-helix transcriptional regulator</fullName>
    </submittedName>
</protein>
<dbReference type="Pfam" id="PF01638">
    <property type="entry name" value="HxlR"/>
    <property type="match status" value="1"/>
</dbReference>
<sequence length="114" mass="13086">MEQIQQTKFSLCPKFEKGFAILGKKWNGLIIDVLLEEGPQRFVDLAAKIPHVSDRVLAERLRELEQEALVTRTSGPEGQKRLDYCLTEKGEALDTVMKELHVWGENWITEQECS</sequence>
<comment type="caution">
    <text evidence="5">The sequence shown here is derived from an EMBL/GenBank/DDBJ whole genome shotgun (WGS) entry which is preliminary data.</text>
</comment>
<evidence type="ECO:0000313" key="5">
    <source>
        <dbReference type="EMBL" id="MBO1306942.1"/>
    </source>
</evidence>
<keyword evidence="1" id="KW-0805">Transcription regulation</keyword>
<evidence type="ECO:0000256" key="2">
    <source>
        <dbReference type="ARBA" id="ARBA00023125"/>
    </source>
</evidence>
<name>A0ABS3LBC3_9ENTE</name>
<proteinExistence type="predicted"/>
<organism evidence="5 6">
    <name type="scientific">Candidatus Enterococcus moelleringii</name>
    <dbReference type="NCBI Taxonomy" id="2815325"/>
    <lineage>
        <taxon>Bacteria</taxon>
        <taxon>Bacillati</taxon>
        <taxon>Bacillota</taxon>
        <taxon>Bacilli</taxon>
        <taxon>Lactobacillales</taxon>
        <taxon>Enterococcaceae</taxon>
        <taxon>Enterococcus</taxon>
    </lineage>
</organism>
<gene>
    <name evidence="5" type="ORF">JZO70_12265</name>
</gene>
<dbReference type="Gene3D" id="1.10.10.10">
    <property type="entry name" value="Winged helix-like DNA-binding domain superfamily/Winged helix DNA-binding domain"/>
    <property type="match status" value="1"/>
</dbReference>
<keyword evidence="3" id="KW-0804">Transcription</keyword>
<reference evidence="5 6" key="1">
    <citation type="submission" date="2021-03" db="EMBL/GenBank/DDBJ databases">
        <title>Enterococcal diversity collection.</title>
        <authorList>
            <person name="Gilmore M.S."/>
            <person name="Schwartzman J."/>
            <person name="Van Tyne D."/>
            <person name="Martin M."/>
            <person name="Earl A.M."/>
            <person name="Manson A.L."/>
            <person name="Straub T."/>
            <person name="Salamzade R."/>
            <person name="Saavedra J."/>
            <person name="Lebreton F."/>
            <person name="Prichula J."/>
            <person name="Schaufler K."/>
            <person name="Gaca A."/>
            <person name="Sgardioli B."/>
            <person name="Wagenaar J."/>
            <person name="Strong T."/>
        </authorList>
    </citation>
    <scope>NUCLEOTIDE SEQUENCE [LARGE SCALE GENOMIC DNA]</scope>
    <source>
        <strain evidence="5 6">669A</strain>
    </source>
</reference>
<feature type="domain" description="HTH hxlR-type" evidence="4">
    <location>
        <begin position="12"/>
        <end position="112"/>
    </location>
</feature>
<dbReference type="InterPro" id="IPR036390">
    <property type="entry name" value="WH_DNA-bd_sf"/>
</dbReference>
<evidence type="ECO:0000256" key="3">
    <source>
        <dbReference type="ARBA" id="ARBA00023163"/>
    </source>
</evidence>
<dbReference type="Proteomes" id="UP000664601">
    <property type="component" value="Unassembled WGS sequence"/>
</dbReference>
<dbReference type="PROSITE" id="PS51118">
    <property type="entry name" value="HTH_HXLR"/>
    <property type="match status" value="1"/>
</dbReference>
<keyword evidence="2" id="KW-0238">DNA-binding</keyword>
<dbReference type="SUPFAM" id="SSF46785">
    <property type="entry name" value="Winged helix' DNA-binding domain"/>
    <property type="match status" value="1"/>
</dbReference>